<dbReference type="InterPro" id="IPR013783">
    <property type="entry name" value="Ig-like_fold"/>
</dbReference>
<organism evidence="2 3">
    <name type="scientific">Candidatus Magnetoglobus multicellularis str. Araruama</name>
    <dbReference type="NCBI Taxonomy" id="890399"/>
    <lineage>
        <taxon>Bacteria</taxon>
        <taxon>Pseudomonadati</taxon>
        <taxon>Thermodesulfobacteriota</taxon>
        <taxon>Desulfobacteria</taxon>
        <taxon>Desulfobacterales</taxon>
        <taxon>Desulfobacteraceae</taxon>
        <taxon>Candidatus Magnetoglobus</taxon>
    </lineage>
</organism>
<dbReference type="InterPro" id="IPR000601">
    <property type="entry name" value="PKD_dom"/>
</dbReference>
<dbReference type="Pfam" id="PF18911">
    <property type="entry name" value="PKD_4"/>
    <property type="match status" value="1"/>
</dbReference>
<evidence type="ECO:0000259" key="1">
    <source>
        <dbReference type="PROSITE" id="PS50093"/>
    </source>
</evidence>
<evidence type="ECO:0000313" key="2">
    <source>
        <dbReference type="EMBL" id="ETR66613.1"/>
    </source>
</evidence>
<reference evidence="3" key="1">
    <citation type="submission" date="2012-11" db="EMBL/GenBank/DDBJ databases">
        <authorList>
            <person name="Lucero-Rivera Y.E."/>
            <person name="Tovar-Ramirez D."/>
        </authorList>
    </citation>
    <scope>NUCLEOTIDE SEQUENCE [LARGE SCALE GENOMIC DNA]</scope>
    <source>
        <strain evidence="3">Araruama</strain>
    </source>
</reference>
<accession>A0A1V1NVM5</accession>
<dbReference type="Gene3D" id="2.60.40.10">
    <property type="entry name" value="Immunoglobulins"/>
    <property type="match status" value="1"/>
</dbReference>
<dbReference type="AlphaFoldDB" id="A0A1V1NVM5"/>
<dbReference type="PROSITE" id="PS50093">
    <property type="entry name" value="PKD"/>
    <property type="match status" value="1"/>
</dbReference>
<feature type="non-terminal residue" evidence="2">
    <location>
        <position position="560"/>
    </location>
</feature>
<feature type="non-terminal residue" evidence="2">
    <location>
        <position position="1"/>
    </location>
</feature>
<proteinExistence type="predicted"/>
<evidence type="ECO:0000313" key="3">
    <source>
        <dbReference type="Proteomes" id="UP000189670"/>
    </source>
</evidence>
<dbReference type="Proteomes" id="UP000189670">
    <property type="component" value="Unassembled WGS sequence"/>
</dbReference>
<dbReference type="PANTHER" id="PTHR31513">
    <property type="entry name" value="EPHRIN TYPE-B RECEPTOR"/>
    <property type="match status" value="1"/>
</dbReference>
<comment type="caution">
    <text evidence="2">The sequence shown here is derived from an EMBL/GenBank/DDBJ whole genome shotgun (WGS) entry which is preliminary data.</text>
</comment>
<protein>
    <recommendedName>
        <fullName evidence="1">PKD domain-containing protein</fullName>
    </recommendedName>
</protein>
<name>A0A1V1NVM5_9BACT</name>
<dbReference type="InterPro" id="IPR035986">
    <property type="entry name" value="PKD_dom_sf"/>
</dbReference>
<sequence length="560" mass="59360">GGRIAVVGYTQDLFTGAWGGTGTLWRRSIDNQVTISLASSDPERITSSNFTYNQIDLNSSTLTLEFEDSIYNDIFPDINLNSSTVYINATNQNDLTFTNLTLNASQMIFDIAENSSISLTGTLLLQSSSNFSIPTNTSAEISNFQSMSNSVFKVFQDANIAINQVNIDGSKLYNSGNLSIEQLYFKAACLYNQGMLSIPDFNAENIITSTVYNYETASLEIASNRVILGESVYLYEDGDIHGKGENPDILDSMTLLSGSYLTHSQGNLSGLSFEIKTLLDVQSGSQINVTGQGYKGGQYNSEIGTRSLYGQTKGVNAVGTTVGGATGASGGTYGGNGSTYNGNTNTTYGSLYYPSDLGSGGSINGNVHISYYGGNGGGKIHIIANDMMINGLITSQGQQATYATYNTSYYAGGGSGGSVLLELTGGTFSGTGTIQAPGGSGYRSGGGGRIAVIGFTQDDFTGTWGETGTLWFTENVTPKIVLSLEPSYTEGEQILFNARLVDPDENDTHTIVWNFGDGTTAIDVLSFAHTYTDNGVYDVSITVTDSEGAVGEDNQSLTII</sequence>
<dbReference type="SMART" id="SM00089">
    <property type="entry name" value="PKD"/>
    <property type="match status" value="1"/>
</dbReference>
<feature type="domain" description="PKD" evidence="1">
    <location>
        <begin position="513"/>
        <end position="560"/>
    </location>
</feature>
<dbReference type="SUPFAM" id="SSF49299">
    <property type="entry name" value="PKD domain"/>
    <property type="match status" value="1"/>
</dbReference>
<gene>
    <name evidence="2" type="ORF">OMM_12571</name>
</gene>
<dbReference type="CDD" id="cd00146">
    <property type="entry name" value="PKD"/>
    <property type="match status" value="1"/>
</dbReference>
<dbReference type="EMBL" id="ATBP01001865">
    <property type="protein sequence ID" value="ETR66613.1"/>
    <property type="molecule type" value="Genomic_DNA"/>
</dbReference>
<dbReference type="InterPro" id="IPR022409">
    <property type="entry name" value="PKD/Chitinase_dom"/>
</dbReference>
<dbReference type="PANTHER" id="PTHR31513:SF2">
    <property type="entry name" value="MRAZ"/>
    <property type="match status" value="1"/>
</dbReference>